<feature type="domain" description="Zn(2)-C6 fungal-type" evidence="7">
    <location>
        <begin position="48"/>
        <end position="78"/>
    </location>
</feature>
<feature type="region of interest" description="Disordered" evidence="6">
    <location>
        <begin position="669"/>
        <end position="690"/>
    </location>
</feature>
<dbReference type="CDD" id="cd12148">
    <property type="entry name" value="fungal_TF_MHR"/>
    <property type="match status" value="1"/>
</dbReference>
<dbReference type="GO" id="GO:0005634">
    <property type="term" value="C:nucleus"/>
    <property type="evidence" value="ECO:0007669"/>
    <property type="project" value="UniProtKB-SubCell"/>
</dbReference>
<dbReference type="CDD" id="cd00067">
    <property type="entry name" value="GAL4"/>
    <property type="match status" value="1"/>
</dbReference>
<dbReference type="SUPFAM" id="SSF57701">
    <property type="entry name" value="Zn2/Cys6 DNA-binding domain"/>
    <property type="match status" value="1"/>
</dbReference>
<feature type="compositionally biased region" description="Basic and acidic residues" evidence="6">
    <location>
        <begin position="95"/>
        <end position="114"/>
    </location>
</feature>
<sequence length="764" mass="86103">MDMKKAQISQNRSGVSPHDFSGSTNTHTDEDSVTRGIIMLRSGVSLMACYHCKRRKIKCDKTGPPCGTCLRNDQDCRYPSSPLKPGPKLGSHRIPKTDYEKRHRREKEHGARYERALSDKPRFAPPGAKTNTERNERLIHVSSWIIHNFHEHQCYEGDPLSGQWHRLESTPDISIHPDSLKANNVAYICHYLRITKSSACELIELYFNNVTNVSLFHRPTFDCLIYSGLAPDQACCLVAAMFSHSARFSDEHSDTTRRFYDIACESIDRQLRKCGNKCPPLSLLQAMILTTFYELIIKAGGIAWRSLGACIRIAHEMSLHLVDAKQETEDESSATWCLKEERRRAWWAVWELEVFASTIRRAPSSLNISDNVTLLPIDDESWFNSRQRQSSYLLEDPTKRWKALQSSGNPSSKAWYLLINSLLNDAHNINNPIVPKSMRESRAQKMGDDEELDNEAKLSTLENCVVCFVMALPGHLRLRSTGLHRDSDTTYPDSKEGSRRIIEIMIQLARFMIFHHGCWDNQTPENTPVWAKFTSAADAIVGTIREASHTHIQAVNPLVISTYWMVAATQLVQKQFASTPQKKQLAQSNYDLVRLTIEQCCQFWKSDAILISNLDRLERKLEDHSKIIASKSTKEGGGDDRKLARLDIANKLPAGNAVLSNSHLVRRRLGHDSTEGQPEQAGACESSRPRDDSLLDSFDAFLQMDTAFTDGGSSLMGNPSVSDFDGALLNHEFPISMTDIFSGAWQDFQADVGGFPVGGDFLPI</sequence>
<dbReference type="InterPro" id="IPR036864">
    <property type="entry name" value="Zn2-C6_fun-type_DNA-bd_sf"/>
</dbReference>
<comment type="caution">
    <text evidence="8">The sequence shown here is derived from an EMBL/GenBank/DDBJ whole genome shotgun (WGS) entry which is preliminary data.</text>
</comment>
<dbReference type="InterPro" id="IPR007219">
    <property type="entry name" value="XnlR_reg_dom"/>
</dbReference>
<dbReference type="Pfam" id="PF04082">
    <property type="entry name" value="Fungal_trans"/>
    <property type="match status" value="1"/>
</dbReference>
<dbReference type="SMART" id="SM00906">
    <property type="entry name" value="Fungal_trans"/>
    <property type="match status" value="1"/>
</dbReference>
<feature type="region of interest" description="Disordered" evidence="6">
    <location>
        <begin position="80"/>
        <end position="114"/>
    </location>
</feature>
<dbReference type="Proteomes" id="UP000799772">
    <property type="component" value="Unassembled WGS sequence"/>
</dbReference>
<dbReference type="InterPro" id="IPR001138">
    <property type="entry name" value="Zn2Cys6_DnaBD"/>
</dbReference>
<name>A0A9P4II73_9PEZI</name>
<evidence type="ECO:0000256" key="5">
    <source>
        <dbReference type="ARBA" id="ARBA00023242"/>
    </source>
</evidence>
<evidence type="ECO:0000313" key="9">
    <source>
        <dbReference type="Proteomes" id="UP000799772"/>
    </source>
</evidence>
<dbReference type="GO" id="GO:0000981">
    <property type="term" value="F:DNA-binding transcription factor activity, RNA polymerase II-specific"/>
    <property type="evidence" value="ECO:0007669"/>
    <property type="project" value="InterPro"/>
</dbReference>
<dbReference type="Gene3D" id="4.10.240.10">
    <property type="entry name" value="Zn(2)-C6 fungal-type DNA-binding domain"/>
    <property type="match status" value="1"/>
</dbReference>
<keyword evidence="4" id="KW-0804">Transcription</keyword>
<keyword evidence="3" id="KW-0805">Transcription regulation</keyword>
<gene>
    <name evidence="8" type="ORF">NA57DRAFT_56548</name>
</gene>
<dbReference type="PANTHER" id="PTHR47338:SF10">
    <property type="entry name" value="TRANSCRIPTION FACTOR DOMAIN-CONTAINING PROTEIN-RELATED"/>
    <property type="match status" value="1"/>
</dbReference>
<keyword evidence="5" id="KW-0539">Nucleus</keyword>
<dbReference type="SMART" id="SM00066">
    <property type="entry name" value="GAL4"/>
    <property type="match status" value="1"/>
</dbReference>
<dbReference type="GO" id="GO:0003677">
    <property type="term" value="F:DNA binding"/>
    <property type="evidence" value="ECO:0007669"/>
    <property type="project" value="InterPro"/>
</dbReference>
<dbReference type="InterPro" id="IPR050815">
    <property type="entry name" value="TF_fung"/>
</dbReference>
<evidence type="ECO:0000256" key="2">
    <source>
        <dbReference type="ARBA" id="ARBA00022723"/>
    </source>
</evidence>
<dbReference type="PROSITE" id="PS00463">
    <property type="entry name" value="ZN2_CY6_FUNGAL_1"/>
    <property type="match status" value="1"/>
</dbReference>
<keyword evidence="2" id="KW-0479">Metal-binding</keyword>
<dbReference type="GO" id="GO:0006351">
    <property type="term" value="P:DNA-templated transcription"/>
    <property type="evidence" value="ECO:0007669"/>
    <property type="project" value="InterPro"/>
</dbReference>
<dbReference type="PANTHER" id="PTHR47338">
    <property type="entry name" value="ZN(II)2CYS6 TRANSCRIPTION FACTOR (EUROFUNG)-RELATED"/>
    <property type="match status" value="1"/>
</dbReference>
<comment type="subcellular location">
    <subcellularLocation>
        <location evidence="1">Nucleus</location>
    </subcellularLocation>
</comment>
<dbReference type="OrthoDB" id="3862662at2759"/>
<reference evidence="8" key="1">
    <citation type="journal article" date="2020" name="Stud. Mycol.">
        <title>101 Dothideomycetes genomes: a test case for predicting lifestyles and emergence of pathogens.</title>
        <authorList>
            <person name="Haridas S."/>
            <person name="Albert R."/>
            <person name="Binder M."/>
            <person name="Bloem J."/>
            <person name="Labutti K."/>
            <person name="Salamov A."/>
            <person name="Andreopoulos B."/>
            <person name="Baker S."/>
            <person name="Barry K."/>
            <person name="Bills G."/>
            <person name="Bluhm B."/>
            <person name="Cannon C."/>
            <person name="Castanera R."/>
            <person name="Culley D."/>
            <person name="Daum C."/>
            <person name="Ezra D."/>
            <person name="Gonzalez J."/>
            <person name="Henrissat B."/>
            <person name="Kuo A."/>
            <person name="Liang C."/>
            <person name="Lipzen A."/>
            <person name="Lutzoni F."/>
            <person name="Magnuson J."/>
            <person name="Mondo S."/>
            <person name="Nolan M."/>
            <person name="Ohm R."/>
            <person name="Pangilinan J."/>
            <person name="Park H.-J."/>
            <person name="Ramirez L."/>
            <person name="Alfaro M."/>
            <person name="Sun H."/>
            <person name="Tritt A."/>
            <person name="Yoshinaga Y."/>
            <person name="Zwiers L.-H."/>
            <person name="Turgeon B."/>
            <person name="Goodwin S."/>
            <person name="Spatafora J."/>
            <person name="Crous P."/>
            <person name="Grigoriev I."/>
        </authorList>
    </citation>
    <scope>NUCLEOTIDE SEQUENCE</scope>
    <source>
        <strain evidence="8">CBS 133067</strain>
    </source>
</reference>
<evidence type="ECO:0000313" key="8">
    <source>
        <dbReference type="EMBL" id="KAF2098912.1"/>
    </source>
</evidence>
<evidence type="ECO:0000256" key="1">
    <source>
        <dbReference type="ARBA" id="ARBA00004123"/>
    </source>
</evidence>
<proteinExistence type="predicted"/>
<protein>
    <recommendedName>
        <fullName evidence="7">Zn(2)-C6 fungal-type domain-containing protein</fullName>
    </recommendedName>
</protein>
<feature type="region of interest" description="Disordered" evidence="6">
    <location>
        <begin position="1"/>
        <end position="32"/>
    </location>
</feature>
<evidence type="ECO:0000256" key="6">
    <source>
        <dbReference type="SAM" id="MobiDB-lite"/>
    </source>
</evidence>
<dbReference type="EMBL" id="ML978126">
    <property type="protein sequence ID" value="KAF2098912.1"/>
    <property type="molecule type" value="Genomic_DNA"/>
</dbReference>
<keyword evidence="9" id="KW-1185">Reference proteome</keyword>
<accession>A0A9P4II73</accession>
<organism evidence="8 9">
    <name type="scientific">Rhizodiscina lignyota</name>
    <dbReference type="NCBI Taxonomy" id="1504668"/>
    <lineage>
        <taxon>Eukaryota</taxon>
        <taxon>Fungi</taxon>
        <taxon>Dikarya</taxon>
        <taxon>Ascomycota</taxon>
        <taxon>Pezizomycotina</taxon>
        <taxon>Dothideomycetes</taxon>
        <taxon>Pleosporomycetidae</taxon>
        <taxon>Aulographales</taxon>
        <taxon>Rhizodiscinaceae</taxon>
        <taxon>Rhizodiscina</taxon>
    </lineage>
</organism>
<dbReference type="GO" id="GO:0008270">
    <property type="term" value="F:zinc ion binding"/>
    <property type="evidence" value="ECO:0007669"/>
    <property type="project" value="InterPro"/>
</dbReference>
<dbReference type="Pfam" id="PF00172">
    <property type="entry name" value="Zn_clus"/>
    <property type="match status" value="1"/>
</dbReference>
<evidence type="ECO:0000256" key="3">
    <source>
        <dbReference type="ARBA" id="ARBA00023015"/>
    </source>
</evidence>
<evidence type="ECO:0000259" key="7">
    <source>
        <dbReference type="PROSITE" id="PS50048"/>
    </source>
</evidence>
<evidence type="ECO:0000256" key="4">
    <source>
        <dbReference type="ARBA" id="ARBA00023163"/>
    </source>
</evidence>
<dbReference type="AlphaFoldDB" id="A0A9P4II73"/>
<dbReference type="PROSITE" id="PS50048">
    <property type="entry name" value="ZN2_CY6_FUNGAL_2"/>
    <property type="match status" value="1"/>
</dbReference>